<dbReference type="InterPro" id="IPR017733">
    <property type="entry name" value="OmpA-like_dom_proteobacteria"/>
</dbReference>
<accession>A0ABR9A5P2</accession>
<keyword evidence="5" id="KW-1185">Reference proteome</keyword>
<dbReference type="NCBIfam" id="TIGR03350">
    <property type="entry name" value="type_VI_ompA"/>
    <property type="match status" value="1"/>
</dbReference>
<dbReference type="CDD" id="cd07185">
    <property type="entry name" value="OmpA_C-like"/>
    <property type="match status" value="1"/>
</dbReference>
<feature type="region of interest" description="Disordered" evidence="2">
    <location>
        <begin position="386"/>
        <end position="418"/>
    </location>
</feature>
<dbReference type="RefSeq" id="WP_191943906.1">
    <property type="nucleotide sequence ID" value="NZ_JACYNP010000003.1"/>
</dbReference>
<gene>
    <name evidence="4" type="primary">tssL</name>
    <name evidence="4" type="ORF">IFT62_09090</name>
</gene>
<dbReference type="InterPro" id="IPR006665">
    <property type="entry name" value="OmpA-like"/>
</dbReference>
<feature type="compositionally biased region" description="Basic and acidic residues" evidence="2">
    <location>
        <begin position="390"/>
        <end position="402"/>
    </location>
</feature>
<evidence type="ECO:0000256" key="2">
    <source>
        <dbReference type="SAM" id="MobiDB-lite"/>
    </source>
</evidence>
<dbReference type="InterPro" id="IPR036737">
    <property type="entry name" value="OmpA-like_sf"/>
</dbReference>
<reference evidence="4 5" key="1">
    <citation type="journal article" date="2020" name="FEMS Microbiol. Ecol.">
        <title>Temporal dynamics of bacterial communities during seed development and maturation.</title>
        <authorList>
            <person name="Chesneau G."/>
            <person name="Torres-Cortes G."/>
            <person name="Briand M."/>
            <person name="Darrasse A."/>
            <person name="Preveaux A."/>
            <person name="Marais C."/>
            <person name="Jacques M.A."/>
            <person name="Shade A."/>
            <person name="Barret M."/>
        </authorList>
    </citation>
    <scope>NUCLEOTIDE SEQUENCE [LARGE SCALE GENOMIC DNA]</scope>
    <source>
        <strain evidence="4 5">CFBP13723</strain>
    </source>
</reference>
<dbReference type="Pfam" id="PF00691">
    <property type="entry name" value="OmpA"/>
    <property type="match status" value="1"/>
</dbReference>
<feature type="region of interest" description="Disordered" evidence="2">
    <location>
        <begin position="1"/>
        <end position="20"/>
    </location>
</feature>
<feature type="region of interest" description="Disordered" evidence="2">
    <location>
        <begin position="28"/>
        <end position="47"/>
    </location>
</feature>
<dbReference type="Proteomes" id="UP000625247">
    <property type="component" value="Unassembled WGS sequence"/>
</dbReference>
<protein>
    <submittedName>
        <fullName evidence="4">Type VI secretion system protein TssL</fullName>
    </submittedName>
</protein>
<dbReference type="PROSITE" id="PS51123">
    <property type="entry name" value="OMPA_2"/>
    <property type="match status" value="1"/>
</dbReference>
<evidence type="ECO:0000313" key="5">
    <source>
        <dbReference type="Proteomes" id="UP000625247"/>
    </source>
</evidence>
<dbReference type="PANTHER" id="PTHR38033:SF1">
    <property type="entry name" value="DOTU FAMILY TYPE IV_VI SECRETION SYSTEM PROTEIN"/>
    <property type="match status" value="1"/>
</dbReference>
<feature type="domain" description="OmpA-like" evidence="3">
    <location>
        <begin position="307"/>
        <end position="428"/>
    </location>
</feature>
<name>A0ABR9A5P2_9PSED</name>
<comment type="caution">
    <text evidence="4">The sequence shown here is derived from an EMBL/GenBank/DDBJ whole genome shotgun (WGS) entry which is preliminary data.</text>
</comment>
<evidence type="ECO:0000256" key="1">
    <source>
        <dbReference type="PROSITE-ProRule" id="PRU00473"/>
    </source>
</evidence>
<proteinExistence type="predicted"/>
<dbReference type="Gene3D" id="1.25.40.590">
    <property type="entry name" value="Type IV / VI secretion system, DotU"/>
    <property type="match status" value="1"/>
</dbReference>
<sequence>MNDSLEPGQDPDHTVMMPTPGVRRVVPTAGAAQQTTRESAPSDVLPGKGLNPLVSAANPLLDLVVPLRSMIRAPDIEALREKLVLAIQLFEAQALNLRVETQTVAAARYALCTLIDETISSTPWGAGVWNSRSLLVSFHNEAWGGEKFFLILQRLSQDPKAHLHVLEMFYLCLALGLEGRYRVLERGSDQLSLLRERLLQLIRQERGAIEQDLSLRWRGASAAQRSMLDLVPLWVTAAAAAALLLVLQLTCNWLLNRDSDPVFAEMGEIRLVSPLKVAAPAEPAPVRLSGFLAPEIAEGLVSVQDSVDRSIITLRGDGLFASGSAEVSSRFEPLLARIGDALSAVSGQVVIVGHTDNVRPSVTSRLSSNFDLSDARARTVARMLAQRAGPAERYRSEGRGETEPLVPNDSPTNRARNRRVDITVLVPAQPQ</sequence>
<dbReference type="Gene3D" id="3.30.1330.60">
    <property type="entry name" value="OmpA-like domain"/>
    <property type="match status" value="1"/>
</dbReference>
<organism evidence="4 5">
    <name type="scientific">Pseudomonas lutea</name>
    <dbReference type="NCBI Taxonomy" id="243924"/>
    <lineage>
        <taxon>Bacteria</taxon>
        <taxon>Pseudomonadati</taxon>
        <taxon>Pseudomonadota</taxon>
        <taxon>Gammaproteobacteria</taxon>
        <taxon>Pseudomonadales</taxon>
        <taxon>Pseudomonadaceae</taxon>
        <taxon>Pseudomonas</taxon>
    </lineage>
</organism>
<dbReference type="PANTHER" id="PTHR38033">
    <property type="entry name" value="MEMBRANE PROTEIN-RELATED"/>
    <property type="match status" value="1"/>
</dbReference>
<keyword evidence="1" id="KW-0472">Membrane</keyword>
<dbReference type="NCBIfam" id="TIGR03349">
    <property type="entry name" value="IV_VI_DotU"/>
    <property type="match status" value="1"/>
</dbReference>
<dbReference type="EMBL" id="JACYNP010000003">
    <property type="protein sequence ID" value="MBD8121365.1"/>
    <property type="molecule type" value="Genomic_DNA"/>
</dbReference>
<evidence type="ECO:0000259" key="3">
    <source>
        <dbReference type="PROSITE" id="PS51123"/>
    </source>
</evidence>
<dbReference type="InterPro" id="IPR038522">
    <property type="entry name" value="T4/T6SS_DotU_sf"/>
</dbReference>
<dbReference type="SUPFAM" id="SSF103088">
    <property type="entry name" value="OmpA-like"/>
    <property type="match status" value="1"/>
</dbReference>
<dbReference type="NCBIfam" id="NF038228">
    <property type="entry name" value="IcmH_DotU_IVB"/>
    <property type="match status" value="1"/>
</dbReference>
<dbReference type="InterPro" id="IPR017732">
    <property type="entry name" value="T4/T6SS_DotU"/>
</dbReference>
<dbReference type="Pfam" id="PF09850">
    <property type="entry name" value="DotU"/>
    <property type="match status" value="1"/>
</dbReference>
<evidence type="ECO:0000313" key="4">
    <source>
        <dbReference type="EMBL" id="MBD8121365.1"/>
    </source>
</evidence>